<dbReference type="EMBL" id="CM020620">
    <property type="protein sequence ID" value="KAK1867396.1"/>
    <property type="molecule type" value="Genomic_DNA"/>
</dbReference>
<name>A0ACC3CCA1_PYRYE</name>
<evidence type="ECO:0000313" key="1">
    <source>
        <dbReference type="EMBL" id="KAK1867396.1"/>
    </source>
</evidence>
<organism evidence="1 2">
    <name type="scientific">Pyropia yezoensis</name>
    <name type="common">Susabi-nori</name>
    <name type="synonym">Porphyra yezoensis</name>
    <dbReference type="NCBI Taxonomy" id="2788"/>
    <lineage>
        <taxon>Eukaryota</taxon>
        <taxon>Rhodophyta</taxon>
        <taxon>Bangiophyceae</taxon>
        <taxon>Bangiales</taxon>
        <taxon>Bangiaceae</taxon>
        <taxon>Pyropia</taxon>
    </lineage>
</organism>
<sequence>MEVDSSPADTTETTGRRIVPPPPPPLPYYPHLDGLRAVALALVLAFHFAVPGGGGGYVGVDVFLVLSGYLMTRSIRGALKAGTFSVAAFLTSRFWRLYPAALATAAASVAAAGVLFPPLLAARVGASAAAAAALGANVYFWAGDDYWDVASGVKPLLHMWSLSLEEQFYILYPLALVVLARPQPARRPRWRGGWAAATCGGGRWSWRLPLPIWERSPAGKEDGEAAAASDGTAAAVGAASATSLLLAALPVIWPAAATVDAASAAFYLLPARVWEFGAGAALALLLPRGLLPAGPSAEVVAAAGTMAIAAAALTCQPGAPVAAAAPAVAGTAALIATPASIVGRRVLGHPAARAVGRCSYAAYLVHWPLVVYGGYVGRAMGARWLYHPAVLAAATAGAAVALRAAVEAPLRRVRPGDAPAEWRRRARMGAAAAATAGLVGWCAATGGWAGAKASQQGLTVAEGRAEMRAKCVDLPHEPGSRRRLNPHFTVGCIVSPGGALLPLSGRGAAAIAAAGNATLTRPPPVVAAVVGNSFSRHLVAGIAAATPADSAVLVSYRDACPFSTARLYTDWAPMHKPHCAGFVASVWEVLRRLPPGTPVLVANDWIAPLPGLRSPEAAAEVVAALTAAGLAPIIVGSPPIMSREEYDDVFPCLDFRRFVLWPAALRWWGRRGGERHPRGRLTELPSGGDGGSACPLTYRPRVEMLVNQAKMLAAAASPPTDDAPAFRYINLLDAYCTRTGAAASAGGASSLSLPPPRPAAQDPDEYACPMGEADPVKGAYVIYYEGDGLHLTIYGSKVAARSLREVLGGGPPMAGVAQAPSAAVVTAAAGGGTEGASPAGVRGAERALPVATQVAVAARRLTPVPAAEGGRLDPRGRPAARDG</sequence>
<evidence type="ECO:0000313" key="2">
    <source>
        <dbReference type="Proteomes" id="UP000798662"/>
    </source>
</evidence>
<dbReference type="Proteomes" id="UP000798662">
    <property type="component" value="Chromosome 3"/>
</dbReference>
<gene>
    <name evidence="1" type="ORF">I4F81_009903</name>
</gene>
<proteinExistence type="predicted"/>
<keyword evidence="2" id="KW-1185">Reference proteome</keyword>
<reference evidence="1" key="1">
    <citation type="submission" date="2019-11" db="EMBL/GenBank/DDBJ databases">
        <title>Nori genome reveals adaptations in red seaweeds to the harsh intertidal environment.</title>
        <authorList>
            <person name="Wang D."/>
            <person name="Mao Y."/>
        </authorList>
    </citation>
    <scope>NUCLEOTIDE SEQUENCE</scope>
    <source>
        <tissue evidence="1">Gametophyte</tissue>
    </source>
</reference>
<comment type="caution">
    <text evidence="1">The sequence shown here is derived from an EMBL/GenBank/DDBJ whole genome shotgun (WGS) entry which is preliminary data.</text>
</comment>
<protein>
    <submittedName>
        <fullName evidence="1">Uncharacterized protein</fullName>
    </submittedName>
</protein>
<accession>A0ACC3CCA1</accession>